<dbReference type="GO" id="GO:0060090">
    <property type="term" value="F:molecular adaptor activity"/>
    <property type="evidence" value="ECO:0007669"/>
    <property type="project" value="TreeGrafter"/>
</dbReference>
<dbReference type="InterPro" id="IPR040398">
    <property type="entry name" value="Not1"/>
</dbReference>
<accession>A0A068W875</accession>
<dbReference type="AlphaFoldDB" id="A0A068W875"/>
<dbReference type="WBParaSite" id="EgrG_000808200">
    <property type="protein sequence ID" value="EgrG_000808200"/>
    <property type="gene ID" value="EgrG_000808200"/>
</dbReference>
<dbReference type="OrthoDB" id="1933107at2759"/>
<dbReference type="GO" id="GO:0017148">
    <property type="term" value="P:negative regulation of translation"/>
    <property type="evidence" value="ECO:0007669"/>
    <property type="project" value="InterPro"/>
</dbReference>
<sequence length="225" mass="26276">MMSSRAAFRSIPQPPERLSKKICFILNNLTERNLKNQTHELMSQLPLHFNRWLAEFIISRVATESNLVDMYTEFVLLATNRQNNFRPLILDLLTREIDFLLRPGQLNPNKGRSLKNFGAFLGRLTLAKGIKLGVDLKSLIYVAYKNRPESLDYIVPFICELLKNIKHSGSLQQLDPWVREILEVAKELHNITDKLPIQFEVELLFSYLERDMSEITAAFYLRRIR</sequence>
<reference evidence="2" key="2">
    <citation type="submission" date="2014-06" db="EMBL/GenBank/DDBJ databases">
        <authorList>
            <person name="Aslett M."/>
        </authorList>
    </citation>
    <scope>NUCLEOTIDE SEQUENCE</scope>
</reference>
<gene>
    <name evidence="4" type="primary">EGR_00063</name>
    <name evidence="2" type="ORF">EgrG_000808200</name>
</gene>
<dbReference type="GO" id="GO:0000288">
    <property type="term" value="P:nuclear-transcribed mRNA catabolic process, deadenylation-dependent decay"/>
    <property type="evidence" value="ECO:0007669"/>
    <property type="project" value="TreeGrafter"/>
</dbReference>
<organism evidence="2">
    <name type="scientific">Echinococcus granulosus</name>
    <name type="common">Hydatid tapeworm</name>
    <dbReference type="NCBI Taxonomy" id="6210"/>
    <lineage>
        <taxon>Eukaryota</taxon>
        <taxon>Metazoa</taxon>
        <taxon>Spiralia</taxon>
        <taxon>Lophotrochozoa</taxon>
        <taxon>Platyhelminthes</taxon>
        <taxon>Cestoda</taxon>
        <taxon>Eucestoda</taxon>
        <taxon>Cyclophyllidea</taxon>
        <taxon>Taeniidae</taxon>
        <taxon>Echinococcus</taxon>
        <taxon>Echinococcus granulosus group</taxon>
    </lineage>
</organism>
<dbReference type="InterPro" id="IPR032191">
    <property type="entry name" value="CNOT1_CAF1_bind"/>
</dbReference>
<dbReference type="GO" id="GO:0030015">
    <property type="term" value="C:CCR4-NOT core complex"/>
    <property type="evidence" value="ECO:0007669"/>
    <property type="project" value="InterPro"/>
</dbReference>
<reference evidence="2 3" key="1">
    <citation type="journal article" date="2013" name="Nature">
        <title>The genomes of four tapeworm species reveal adaptations to parasitism.</title>
        <authorList>
            <person name="Tsai I.J."/>
            <person name="Zarowiecki M."/>
            <person name="Holroyd N."/>
            <person name="Garciarrubio A."/>
            <person name="Sanchez-Flores A."/>
            <person name="Brooks K.L."/>
            <person name="Tracey A."/>
            <person name="Bobes R.J."/>
            <person name="Fragoso G."/>
            <person name="Sciutto E."/>
            <person name="Aslett M."/>
            <person name="Beasley H."/>
            <person name="Bennett H.M."/>
            <person name="Cai J."/>
            <person name="Camicia F."/>
            <person name="Clark R."/>
            <person name="Cucher M."/>
            <person name="De Silva N."/>
            <person name="Day T.A."/>
            <person name="Deplazes P."/>
            <person name="Estrada K."/>
            <person name="Fernandez C."/>
            <person name="Holland P.W."/>
            <person name="Hou J."/>
            <person name="Hu S."/>
            <person name="Huckvale T."/>
            <person name="Hung S.S."/>
            <person name="Kamenetzky L."/>
            <person name="Keane J.A."/>
            <person name="Kiss F."/>
            <person name="Koziol U."/>
            <person name="Lambert O."/>
            <person name="Liu K."/>
            <person name="Luo X."/>
            <person name="Luo Y."/>
            <person name="Macchiaroli N."/>
            <person name="Nichol S."/>
            <person name="Paps J."/>
            <person name="Parkinson J."/>
            <person name="Pouchkina-Stantcheva N."/>
            <person name="Riddiford N."/>
            <person name="Rosenzvit M."/>
            <person name="Salinas G."/>
            <person name="Wasmuth J.D."/>
            <person name="Zamanian M."/>
            <person name="Zheng Y."/>
            <person name="Cai X."/>
            <person name="Soberon X."/>
            <person name="Olson P.D."/>
            <person name="Laclette J.P."/>
            <person name="Brehm K."/>
            <person name="Berriman M."/>
            <person name="Garciarrubio A."/>
            <person name="Bobes R.J."/>
            <person name="Fragoso G."/>
            <person name="Sanchez-Flores A."/>
            <person name="Estrada K."/>
            <person name="Cevallos M.A."/>
            <person name="Morett E."/>
            <person name="Gonzalez V."/>
            <person name="Portillo T."/>
            <person name="Ochoa-Leyva A."/>
            <person name="Jose M.V."/>
            <person name="Sciutto E."/>
            <person name="Landa A."/>
            <person name="Jimenez L."/>
            <person name="Valdes V."/>
            <person name="Carrero J.C."/>
            <person name="Larralde C."/>
            <person name="Morales-Montor J."/>
            <person name="Limon-Lason J."/>
            <person name="Soberon X."/>
            <person name="Laclette J.P."/>
        </authorList>
    </citation>
    <scope>NUCLEOTIDE SEQUENCE [LARGE SCALE GENOMIC DNA]</scope>
</reference>
<evidence type="ECO:0000313" key="4">
    <source>
        <dbReference type="WBParaSite" id="EgrG_000808200"/>
    </source>
</evidence>
<proteinExistence type="predicted"/>
<dbReference type="SUPFAM" id="SSF48371">
    <property type="entry name" value="ARM repeat"/>
    <property type="match status" value="1"/>
</dbReference>
<dbReference type="PANTHER" id="PTHR13162">
    <property type="entry name" value="CCR4-NOT TRANSCRIPTION COMPLEX"/>
    <property type="match status" value="1"/>
</dbReference>
<evidence type="ECO:0000259" key="1">
    <source>
        <dbReference type="Pfam" id="PF16415"/>
    </source>
</evidence>
<reference evidence="4" key="3">
    <citation type="submission" date="2020-10" db="UniProtKB">
        <authorList>
            <consortium name="WormBaseParasite"/>
        </authorList>
    </citation>
    <scope>IDENTIFICATION</scope>
</reference>
<dbReference type="Pfam" id="PF16415">
    <property type="entry name" value="CNOT1_CAF1_bind"/>
    <property type="match status" value="1"/>
</dbReference>
<name>A0A068W875_ECHGR</name>
<dbReference type="InterPro" id="IPR016024">
    <property type="entry name" value="ARM-type_fold"/>
</dbReference>
<dbReference type="PANTHER" id="PTHR13162:SF8">
    <property type="entry name" value="CCR4-NOT TRANSCRIPTION COMPLEX SUBUNIT 1"/>
    <property type="match status" value="1"/>
</dbReference>
<dbReference type="Gene3D" id="1.25.40.180">
    <property type="match status" value="1"/>
</dbReference>
<evidence type="ECO:0000313" key="3">
    <source>
        <dbReference type="Proteomes" id="UP000492820"/>
    </source>
</evidence>
<protein>
    <submittedName>
        <fullName evidence="2 4">CCR4 NOT transcription complex subunit 1</fullName>
    </submittedName>
</protein>
<dbReference type="GO" id="GO:0000932">
    <property type="term" value="C:P-body"/>
    <property type="evidence" value="ECO:0007669"/>
    <property type="project" value="TreeGrafter"/>
</dbReference>
<dbReference type="Proteomes" id="UP000492820">
    <property type="component" value="Unassembled WGS sequence"/>
</dbReference>
<dbReference type="EMBL" id="LK028576">
    <property type="protein sequence ID" value="CDS15676.1"/>
    <property type="molecule type" value="Genomic_DNA"/>
</dbReference>
<evidence type="ECO:0000313" key="2">
    <source>
        <dbReference type="EMBL" id="CDS15676.1"/>
    </source>
</evidence>
<feature type="domain" description="CCR4-NOT transcription complex subunit 1 CAF1-binding" evidence="1">
    <location>
        <begin position="11"/>
        <end position="222"/>
    </location>
</feature>